<feature type="transmembrane region" description="Helical" evidence="5">
    <location>
        <begin position="129"/>
        <end position="148"/>
    </location>
</feature>
<organism evidence="7 8">
    <name type="scientific">Saccharospirillum mangrovi</name>
    <dbReference type="NCBI Taxonomy" id="2161747"/>
    <lineage>
        <taxon>Bacteria</taxon>
        <taxon>Pseudomonadati</taxon>
        <taxon>Pseudomonadota</taxon>
        <taxon>Gammaproteobacteria</taxon>
        <taxon>Oceanospirillales</taxon>
        <taxon>Saccharospirillaceae</taxon>
        <taxon>Saccharospirillum</taxon>
    </lineage>
</organism>
<feature type="transmembrane region" description="Helical" evidence="5">
    <location>
        <begin position="154"/>
        <end position="173"/>
    </location>
</feature>
<dbReference type="PANTHER" id="PTHR32322:SF9">
    <property type="entry name" value="AMINO-ACID METABOLITE EFFLUX PUMP-RELATED"/>
    <property type="match status" value="1"/>
</dbReference>
<evidence type="ECO:0000256" key="1">
    <source>
        <dbReference type="ARBA" id="ARBA00004141"/>
    </source>
</evidence>
<dbReference type="Pfam" id="PF00892">
    <property type="entry name" value="EamA"/>
    <property type="match status" value="2"/>
</dbReference>
<protein>
    <submittedName>
        <fullName evidence="7">DMT family transporter</fullName>
    </submittedName>
</protein>
<keyword evidence="3 5" id="KW-1133">Transmembrane helix</keyword>
<feature type="transmembrane region" description="Helical" evidence="5">
    <location>
        <begin position="180"/>
        <end position="204"/>
    </location>
</feature>
<accession>A0ABV7ZYV9</accession>
<feature type="domain" description="EamA" evidence="6">
    <location>
        <begin position="11"/>
        <end position="141"/>
    </location>
</feature>
<feature type="domain" description="EamA" evidence="6">
    <location>
        <begin position="157"/>
        <end position="287"/>
    </location>
</feature>
<evidence type="ECO:0000256" key="4">
    <source>
        <dbReference type="ARBA" id="ARBA00023136"/>
    </source>
</evidence>
<keyword evidence="4 5" id="KW-0472">Membrane</keyword>
<feature type="transmembrane region" description="Helical" evidence="5">
    <location>
        <begin position="66"/>
        <end position="86"/>
    </location>
</feature>
<name>A0ABV7ZYV9_9GAMM</name>
<dbReference type="InterPro" id="IPR037185">
    <property type="entry name" value="EmrE-like"/>
</dbReference>
<dbReference type="EMBL" id="JBHRYR010000002">
    <property type="protein sequence ID" value="MFC3852541.1"/>
    <property type="molecule type" value="Genomic_DNA"/>
</dbReference>
<evidence type="ECO:0000259" key="6">
    <source>
        <dbReference type="Pfam" id="PF00892"/>
    </source>
</evidence>
<dbReference type="InterPro" id="IPR000620">
    <property type="entry name" value="EamA_dom"/>
</dbReference>
<sequence length="300" mass="32372">MTTHRWFDWALLLSLSLAWGFTFVLISVALHSFPPMTLVSIRLITGALTLYIVLRWQGLRLPTGWAWWRRFATLAAVGNIVPFTLISWGELYISSSLAGILMALMPISVMILAHFFVANERITPRKATGFILGLVGVLVLVGTEALTGLGGINLLAQVAIIAATLCYAVNSIITKRLPTVHVLVAATGTLVAGSLILTPLALWVDQPWQNSIQPGAMAAVLVLGVMSTGLATWVYFLIVARRGPSFLSMINYIIPVVAFGAGVWLLSEPASVQKFIALGTIFAGIAISQTKRSRKTAPHP</sequence>
<dbReference type="RefSeq" id="WP_380694771.1">
    <property type="nucleotide sequence ID" value="NZ_JBHRYR010000002.1"/>
</dbReference>
<dbReference type="SUPFAM" id="SSF103481">
    <property type="entry name" value="Multidrug resistance efflux transporter EmrE"/>
    <property type="match status" value="2"/>
</dbReference>
<proteinExistence type="predicted"/>
<evidence type="ECO:0000256" key="5">
    <source>
        <dbReference type="SAM" id="Phobius"/>
    </source>
</evidence>
<comment type="subcellular location">
    <subcellularLocation>
        <location evidence="1">Membrane</location>
        <topology evidence="1">Multi-pass membrane protein</topology>
    </subcellularLocation>
</comment>
<keyword evidence="8" id="KW-1185">Reference proteome</keyword>
<feature type="transmembrane region" description="Helical" evidence="5">
    <location>
        <begin position="9"/>
        <end position="30"/>
    </location>
</feature>
<feature type="transmembrane region" description="Helical" evidence="5">
    <location>
        <begin position="272"/>
        <end position="288"/>
    </location>
</feature>
<evidence type="ECO:0000313" key="7">
    <source>
        <dbReference type="EMBL" id="MFC3852541.1"/>
    </source>
</evidence>
<dbReference type="PANTHER" id="PTHR32322">
    <property type="entry name" value="INNER MEMBRANE TRANSPORTER"/>
    <property type="match status" value="1"/>
</dbReference>
<feature type="transmembrane region" description="Helical" evidence="5">
    <location>
        <begin position="36"/>
        <end position="54"/>
    </location>
</feature>
<feature type="transmembrane region" description="Helical" evidence="5">
    <location>
        <begin position="246"/>
        <end position="266"/>
    </location>
</feature>
<feature type="transmembrane region" description="Helical" evidence="5">
    <location>
        <begin position="216"/>
        <end position="239"/>
    </location>
</feature>
<feature type="transmembrane region" description="Helical" evidence="5">
    <location>
        <begin position="92"/>
        <end position="117"/>
    </location>
</feature>
<dbReference type="Proteomes" id="UP001595617">
    <property type="component" value="Unassembled WGS sequence"/>
</dbReference>
<gene>
    <name evidence="7" type="ORF">ACFOOG_06815</name>
</gene>
<evidence type="ECO:0000313" key="8">
    <source>
        <dbReference type="Proteomes" id="UP001595617"/>
    </source>
</evidence>
<comment type="caution">
    <text evidence="7">The sequence shown here is derived from an EMBL/GenBank/DDBJ whole genome shotgun (WGS) entry which is preliminary data.</text>
</comment>
<reference evidence="8" key="1">
    <citation type="journal article" date="2019" name="Int. J. Syst. Evol. Microbiol.">
        <title>The Global Catalogue of Microorganisms (GCM) 10K type strain sequencing project: providing services to taxonomists for standard genome sequencing and annotation.</title>
        <authorList>
            <consortium name="The Broad Institute Genomics Platform"/>
            <consortium name="The Broad Institute Genome Sequencing Center for Infectious Disease"/>
            <person name="Wu L."/>
            <person name="Ma J."/>
        </authorList>
    </citation>
    <scope>NUCLEOTIDE SEQUENCE [LARGE SCALE GENOMIC DNA]</scope>
    <source>
        <strain evidence="8">IBRC 10765</strain>
    </source>
</reference>
<evidence type="ECO:0000256" key="3">
    <source>
        <dbReference type="ARBA" id="ARBA00022989"/>
    </source>
</evidence>
<keyword evidence="2 5" id="KW-0812">Transmembrane</keyword>
<evidence type="ECO:0000256" key="2">
    <source>
        <dbReference type="ARBA" id="ARBA00022692"/>
    </source>
</evidence>
<dbReference type="InterPro" id="IPR050638">
    <property type="entry name" value="AA-Vitamin_Transporters"/>
</dbReference>